<name>A0A4R6FS41_9SPHN</name>
<keyword evidence="2 13" id="KW-0813">Transport</keyword>
<dbReference type="AlphaFoldDB" id="A0A4R6FS41"/>
<keyword evidence="7 13" id="KW-0406">Ion transport</keyword>
<keyword evidence="6 13" id="KW-1133">Transmembrane helix</keyword>
<evidence type="ECO:0000256" key="1">
    <source>
        <dbReference type="ARBA" id="ARBA00005513"/>
    </source>
</evidence>
<evidence type="ECO:0000256" key="4">
    <source>
        <dbReference type="ARBA" id="ARBA00022692"/>
    </source>
</evidence>
<comment type="subcellular location">
    <subcellularLocation>
        <location evidence="13">Cell membrane</location>
        <topology evidence="13">Single-pass membrane protein</topology>
    </subcellularLocation>
    <subcellularLocation>
        <location evidence="12">Endomembrane system</location>
        <topology evidence="12">Single-pass membrane protein</topology>
    </subcellularLocation>
</comment>
<keyword evidence="3 13" id="KW-0138">CF(0)</keyword>
<evidence type="ECO:0000256" key="6">
    <source>
        <dbReference type="ARBA" id="ARBA00022989"/>
    </source>
</evidence>
<dbReference type="Pfam" id="PF00430">
    <property type="entry name" value="ATP-synt_B"/>
    <property type="match status" value="1"/>
</dbReference>
<reference evidence="16 17" key="1">
    <citation type="submission" date="2019-03" db="EMBL/GenBank/DDBJ databases">
        <title>Genomic Encyclopedia of Type Strains, Phase IV (KMG-IV): sequencing the most valuable type-strain genomes for metagenomic binning, comparative biology and taxonomic classification.</title>
        <authorList>
            <person name="Goeker M."/>
        </authorList>
    </citation>
    <scope>NUCLEOTIDE SEQUENCE [LARGE SCALE GENOMIC DNA]</scope>
    <source>
        <strain evidence="16 17">DSM 25059</strain>
    </source>
</reference>
<comment type="similarity">
    <text evidence="1 13 14">Belongs to the ATPase B chain family.</text>
</comment>
<keyword evidence="17" id="KW-1185">Reference proteome</keyword>
<keyword evidence="4 13" id="KW-0812">Transmembrane</keyword>
<comment type="function">
    <text evidence="10 13">F(1)F(0) ATP synthase produces ATP from ADP in the presence of a proton or sodium gradient. F-type ATPases consist of two structural domains, F(1) containing the extramembraneous catalytic core and F(0) containing the membrane proton channel, linked together by a central stalk and a peripheral stalk. During catalysis, ATP synthesis in the catalytic domain of F(1) is coupled via a rotary mechanism of the central stalk subunits to proton translocation.</text>
</comment>
<dbReference type="InterPro" id="IPR002146">
    <property type="entry name" value="ATP_synth_b/b'su_bac/chlpt"/>
</dbReference>
<evidence type="ECO:0000256" key="3">
    <source>
        <dbReference type="ARBA" id="ARBA00022547"/>
    </source>
</evidence>
<dbReference type="HAMAP" id="MF_01398">
    <property type="entry name" value="ATP_synth_b_bprime"/>
    <property type="match status" value="1"/>
</dbReference>
<keyword evidence="9 13" id="KW-0066">ATP synthesis</keyword>
<evidence type="ECO:0000256" key="12">
    <source>
        <dbReference type="ARBA" id="ARBA00037847"/>
    </source>
</evidence>
<dbReference type="Proteomes" id="UP000295493">
    <property type="component" value="Unassembled WGS sequence"/>
</dbReference>
<feature type="transmembrane region" description="Helical" evidence="13">
    <location>
        <begin position="15"/>
        <end position="34"/>
    </location>
</feature>
<dbReference type="RefSeq" id="WP_133495227.1">
    <property type="nucleotide sequence ID" value="NZ_BMLU01000004.1"/>
</dbReference>
<keyword evidence="15" id="KW-0175">Coiled coil</keyword>
<protein>
    <recommendedName>
        <fullName evidence="13">ATP synthase subunit b</fullName>
    </recommendedName>
    <alternativeName>
        <fullName evidence="13">ATP synthase F(0) sector subunit b</fullName>
    </alternativeName>
    <alternativeName>
        <fullName evidence="13">ATPase subunit I</fullName>
    </alternativeName>
    <alternativeName>
        <fullName evidence="13">F-type ATPase subunit b</fullName>
        <shortName evidence="13">F-ATPase subunit b</shortName>
    </alternativeName>
</protein>
<dbReference type="EMBL" id="SNWD01000004">
    <property type="protein sequence ID" value="TDN83684.1"/>
    <property type="molecule type" value="Genomic_DNA"/>
</dbReference>
<dbReference type="PANTHER" id="PTHR33445:SF1">
    <property type="entry name" value="ATP SYNTHASE SUBUNIT B"/>
    <property type="match status" value="1"/>
</dbReference>
<evidence type="ECO:0000256" key="2">
    <source>
        <dbReference type="ARBA" id="ARBA00022448"/>
    </source>
</evidence>
<evidence type="ECO:0000313" key="16">
    <source>
        <dbReference type="EMBL" id="TDN83684.1"/>
    </source>
</evidence>
<dbReference type="GO" id="GO:0012505">
    <property type="term" value="C:endomembrane system"/>
    <property type="evidence" value="ECO:0007669"/>
    <property type="project" value="UniProtKB-SubCell"/>
</dbReference>
<organism evidence="16 17">
    <name type="scientific">Stakelama pacifica</name>
    <dbReference type="NCBI Taxonomy" id="517720"/>
    <lineage>
        <taxon>Bacteria</taxon>
        <taxon>Pseudomonadati</taxon>
        <taxon>Pseudomonadota</taxon>
        <taxon>Alphaproteobacteria</taxon>
        <taxon>Sphingomonadales</taxon>
        <taxon>Sphingomonadaceae</taxon>
        <taxon>Stakelama</taxon>
    </lineage>
</organism>
<dbReference type="GO" id="GO:0045259">
    <property type="term" value="C:proton-transporting ATP synthase complex"/>
    <property type="evidence" value="ECO:0007669"/>
    <property type="project" value="UniProtKB-KW"/>
</dbReference>
<keyword evidence="5 13" id="KW-0375">Hydrogen ion transport</keyword>
<evidence type="ECO:0000256" key="11">
    <source>
        <dbReference type="ARBA" id="ARBA00025614"/>
    </source>
</evidence>
<dbReference type="OrthoDB" id="9805716at2"/>
<dbReference type="InterPro" id="IPR050059">
    <property type="entry name" value="ATP_synthase_B_chain"/>
</dbReference>
<keyword evidence="8 13" id="KW-0472">Membrane</keyword>
<evidence type="ECO:0000256" key="15">
    <source>
        <dbReference type="SAM" id="Coils"/>
    </source>
</evidence>
<dbReference type="GO" id="GO:0046933">
    <property type="term" value="F:proton-transporting ATP synthase activity, rotational mechanism"/>
    <property type="evidence" value="ECO:0007669"/>
    <property type="project" value="UniProtKB-UniRule"/>
</dbReference>
<evidence type="ECO:0000256" key="10">
    <source>
        <dbReference type="ARBA" id="ARBA00025198"/>
    </source>
</evidence>
<gene>
    <name evidence="13" type="primary">atpF</name>
    <name evidence="16" type="ORF">EV664_104168</name>
</gene>
<dbReference type="PANTHER" id="PTHR33445">
    <property type="entry name" value="ATP SYNTHASE SUBUNIT B', CHLOROPLASTIC"/>
    <property type="match status" value="1"/>
</dbReference>
<evidence type="ECO:0000313" key="17">
    <source>
        <dbReference type="Proteomes" id="UP000295493"/>
    </source>
</evidence>
<comment type="caution">
    <text evidence="16">The sequence shown here is derived from an EMBL/GenBank/DDBJ whole genome shotgun (WGS) entry which is preliminary data.</text>
</comment>
<comment type="function">
    <text evidence="11">Component of the F(0) channel, it forms part of the peripheral stalk, linking F(1) to F(0). The b'-subunit is a diverged and duplicated form of b found in plants and photosynthetic bacteria.</text>
</comment>
<accession>A0A4R6FS41</accession>
<evidence type="ECO:0000256" key="7">
    <source>
        <dbReference type="ARBA" id="ARBA00023065"/>
    </source>
</evidence>
<keyword evidence="13" id="KW-1003">Cell membrane</keyword>
<feature type="coiled-coil region" evidence="15">
    <location>
        <begin position="59"/>
        <end position="119"/>
    </location>
</feature>
<comment type="subunit">
    <text evidence="13">F-type ATPases have 2 components, F(1) - the catalytic core - and F(0) - the membrane proton channel. F(1) has five subunits: alpha(3), beta(3), gamma(1), delta(1), epsilon(1). F(0) has three main subunits: a(1), b(2) and c(10-14). The alpha and beta chains form an alternating ring which encloses part of the gamma chain. F(1) is attached to F(0) by a central stalk formed by the gamma and epsilon chains, while a peripheral stalk is formed by the delta and b chains.</text>
</comment>
<dbReference type="GO" id="GO:0046961">
    <property type="term" value="F:proton-transporting ATPase activity, rotational mechanism"/>
    <property type="evidence" value="ECO:0007669"/>
    <property type="project" value="TreeGrafter"/>
</dbReference>
<evidence type="ECO:0000256" key="5">
    <source>
        <dbReference type="ARBA" id="ARBA00022781"/>
    </source>
</evidence>
<evidence type="ECO:0000256" key="13">
    <source>
        <dbReference type="HAMAP-Rule" id="MF_01398"/>
    </source>
</evidence>
<sequence>MPQIEQVAATYASQIFWLLIFFGLTYFVIGRMMVPRVEGVVKKRDDQISADIDAAITARERAEALEEEWRKDMADARSTARAELNKAKDAAAADTSAKLAAAEAEIAAEVDAAEAALEARKAEAMSHLEEVAVEAAQQAVEKVSGLSIERDTAATKVREVIAHG</sequence>
<dbReference type="GO" id="GO:0005886">
    <property type="term" value="C:plasma membrane"/>
    <property type="evidence" value="ECO:0007669"/>
    <property type="project" value="UniProtKB-SubCell"/>
</dbReference>
<evidence type="ECO:0000256" key="9">
    <source>
        <dbReference type="ARBA" id="ARBA00023310"/>
    </source>
</evidence>
<proteinExistence type="inferred from homology"/>
<evidence type="ECO:0000256" key="14">
    <source>
        <dbReference type="RuleBase" id="RU003848"/>
    </source>
</evidence>
<evidence type="ECO:0000256" key="8">
    <source>
        <dbReference type="ARBA" id="ARBA00023136"/>
    </source>
</evidence>